<accession>A0ABT7DW45</accession>
<gene>
    <name evidence="2" type="ORF">PZA18_02300</name>
</gene>
<proteinExistence type="predicted"/>
<organism evidence="2 3">
    <name type="scientific">Parachitinimonas caeni</name>
    <dbReference type="NCBI Taxonomy" id="3031301"/>
    <lineage>
        <taxon>Bacteria</taxon>
        <taxon>Pseudomonadati</taxon>
        <taxon>Pseudomonadota</taxon>
        <taxon>Betaproteobacteria</taxon>
        <taxon>Neisseriales</taxon>
        <taxon>Chitinibacteraceae</taxon>
        <taxon>Parachitinimonas</taxon>
    </lineage>
</organism>
<sequence length="68" mass="7298">MKSLFNLFKKKRGDAQSAVLPVEENKPVSGMNLLEAIAANQGKPHAPNPFAPSGEEGPSDEADKSLHR</sequence>
<dbReference type="EMBL" id="JARRAF010000002">
    <property type="protein sequence ID" value="MDK2122877.1"/>
    <property type="molecule type" value="Genomic_DNA"/>
</dbReference>
<protein>
    <recommendedName>
        <fullName evidence="4">Signal recognition particle-docking protein FtsY</fullName>
    </recommendedName>
</protein>
<name>A0ABT7DW45_9NEIS</name>
<comment type="caution">
    <text evidence="2">The sequence shown here is derived from an EMBL/GenBank/DDBJ whole genome shotgun (WGS) entry which is preliminary data.</text>
</comment>
<evidence type="ECO:0000256" key="1">
    <source>
        <dbReference type="SAM" id="MobiDB-lite"/>
    </source>
</evidence>
<evidence type="ECO:0000313" key="3">
    <source>
        <dbReference type="Proteomes" id="UP001172778"/>
    </source>
</evidence>
<dbReference type="Proteomes" id="UP001172778">
    <property type="component" value="Unassembled WGS sequence"/>
</dbReference>
<feature type="region of interest" description="Disordered" evidence="1">
    <location>
        <begin position="39"/>
        <end position="68"/>
    </location>
</feature>
<reference evidence="2" key="1">
    <citation type="submission" date="2023-03" db="EMBL/GenBank/DDBJ databases">
        <title>Chitinimonas shenzhenensis gen. nov., sp. nov., a novel member of family Burkholderiaceae isolated from activated sludge collected in Shen Zhen, China.</title>
        <authorList>
            <person name="Wang X."/>
        </authorList>
    </citation>
    <scope>NUCLEOTIDE SEQUENCE</scope>
    <source>
        <strain evidence="2">DQS-5</strain>
    </source>
</reference>
<evidence type="ECO:0000313" key="2">
    <source>
        <dbReference type="EMBL" id="MDK2122877.1"/>
    </source>
</evidence>
<evidence type="ECO:0008006" key="4">
    <source>
        <dbReference type="Google" id="ProtNLM"/>
    </source>
</evidence>
<keyword evidence="3" id="KW-1185">Reference proteome</keyword>
<dbReference type="RefSeq" id="WP_284099164.1">
    <property type="nucleotide sequence ID" value="NZ_JARRAF010000002.1"/>
</dbReference>